<dbReference type="FunFam" id="3.10.110.10:FF:000050">
    <property type="entry name" value="eIF-2-alpha kinase GCN2"/>
    <property type="match status" value="1"/>
</dbReference>
<keyword evidence="6" id="KW-1185">Reference proteome</keyword>
<dbReference type="STRING" id="595528.A0A0D2U140"/>
<evidence type="ECO:0000259" key="4">
    <source>
        <dbReference type="PROSITE" id="PS50908"/>
    </source>
</evidence>
<name>A0A0D2U140_CAPO3</name>
<dbReference type="SMART" id="SM00591">
    <property type="entry name" value="RWD"/>
    <property type="match status" value="1"/>
</dbReference>
<dbReference type="GO" id="GO:0005634">
    <property type="term" value="C:nucleus"/>
    <property type="evidence" value="ECO:0007669"/>
    <property type="project" value="TreeGrafter"/>
</dbReference>
<dbReference type="GO" id="GO:0051246">
    <property type="term" value="P:regulation of protein metabolic process"/>
    <property type="evidence" value="ECO:0007669"/>
    <property type="project" value="UniProtKB-ARBA"/>
</dbReference>
<dbReference type="InterPro" id="IPR039133">
    <property type="entry name" value="RNF25"/>
</dbReference>
<dbReference type="PROSITE" id="PS50089">
    <property type="entry name" value="ZF_RING_2"/>
    <property type="match status" value="1"/>
</dbReference>
<evidence type="ECO:0000256" key="1">
    <source>
        <dbReference type="PROSITE-ProRule" id="PRU00175"/>
    </source>
</evidence>
<gene>
    <name evidence="5" type="ORF">CAOG_000509</name>
</gene>
<dbReference type="eggNOG" id="KOG4445">
    <property type="taxonomic scope" value="Eukaryota"/>
</dbReference>
<proteinExistence type="predicted"/>
<dbReference type="PhylomeDB" id="A0A0D2U140"/>
<dbReference type="Gene3D" id="3.10.110.10">
    <property type="entry name" value="Ubiquitin Conjugating Enzyme"/>
    <property type="match status" value="1"/>
</dbReference>
<dbReference type="PROSITE" id="PS50908">
    <property type="entry name" value="RWD"/>
    <property type="match status" value="1"/>
</dbReference>
<evidence type="ECO:0008006" key="7">
    <source>
        <dbReference type="Google" id="ProtNLM"/>
    </source>
</evidence>
<dbReference type="GO" id="GO:0010468">
    <property type="term" value="P:regulation of gene expression"/>
    <property type="evidence" value="ECO:0007669"/>
    <property type="project" value="UniProtKB-ARBA"/>
</dbReference>
<dbReference type="EMBL" id="KE346360">
    <property type="protein sequence ID" value="KJE88941.1"/>
    <property type="molecule type" value="Genomic_DNA"/>
</dbReference>
<dbReference type="GO" id="GO:0061630">
    <property type="term" value="F:ubiquitin protein ligase activity"/>
    <property type="evidence" value="ECO:0007669"/>
    <property type="project" value="InterPro"/>
</dbReference>
<dbReference type="PANTHER" id="PTHR13198:SF4">
    <property type="entry name" value="E3 UBIQUITIN-PROTEIN LIGASE RNF25"/>
    <property type="match status" value="1"/>
</dbReference>
<dbReference type="SUPFAM" id="SSF54495">
    <property type="entry name" value="UBC-like"/>
    <property type="match status" value="1"/>
</dbReference>
<dbReference type="InterPro" id="IPR013083">
    <property type="entry name" value="Znf_RING/FYVE/PHD"/>
</dbReference>
<feature type="domain" description="RWD" evidence="4">
    <location>
        <begin position="9"/>
        <end position="116"/>
    </location>
</feature>
<dbReference type="GO" id="GO:0016567">
    <property type="term" value="P:protein ubiquitination"/>
    <property type="evidence" value="ECO:0007669"/>
    <property type="project" value="TreeGrafter"/>
</dbReference>
<dbReference type="GO" id="GO:0033554">
    <property type="term" value="P:cellular response to stress"/>
    <property type="evidence" value="ECO:0007669"/>
    <property type="project" value="UniProtKB-ARBA"/>
</dbReference>
<dbReference type="CDD" id="cd23818">
    <property type="entry name" value="RWD_RNF25"/>
    <property type="match status" value="1"/>
</dbReference>
<protein>
    <recommendedName>
        <fullName evidence="7">RWD domain-containing protein</fullName>
    </recommendedName>
</protein>
<reference evidence="6" key="1">
    <citation type="submission" date="2011-02" db="EMBL/GenBank/DDBJ databases">
        <title>The Genome Sequence of Capsaspora owczarzaki ATCC 30864.</title>
        <authorList>
            <person name="Russ C."/>
            <person name="Cuomo C."/>
            <person name="Burger G."/>
            <person name="Gray M.W."/>
            <person name="Holland P.W.H."/>
            <person name="King N."/>
            <person name="Lang F.B.F."/>
            <person name="Roger A.J."/>
            <person name="Ruiz-Trillo I."/>
            <person name="Young S.K."/>
            <person name="Zeng Q."/>
            <person name="Gargeya S."/>
            <person name="Alvarado L."/>
            <person name="Berlin A."/>
            <person name="Chapman S.B."/>
            <person name="Chen Z."/>
            <person name="Freedman E."/>
            <person name="Gellesch M."/>
            <person name="Goldberg J."/>
            <person name="Griggs A."/>
            <person name="Gujja S."/>
            <person name="Heilman E."/>
            <person name="Heiman D."/>
            <person name="Howarth C."/>
            <person name="Mehta T."/>
            <person name="Neiman D."/>
            <person name="Pearson M."/>
            <person name="Roberts A."/>
            <person name="Saif S."/>
            <person name="Shea T."/>
            <person name="Shenoy N."/>
            <person name="Sisk P."/>
            <person name="Stolte C."/>
            <person name="Sykes S."/>
            <person name="White J."/>
            <person name="Yandava C."/>
            <person name="Haas B."/>
            <person name="Nusbaum C."/>
            <person name="Birren B."/>
        </authorList>
    </citation>
    <scope>NUCLEOTIDE SEQUENCE</scope>
    <source>
        <strain evidence="6">ATCC 30864</strain>
    </source>
</reference>
<dbReference type="Gene3D" id="3.30.40.10">
    <property type="entry name" value="Zinc/RING finger domain, C3HC4 (zinc finger)"/>
    <property type="match status" value="1"/>
</dbReference>
<dbReference type="SUPFAM" id="SSF57850">
    <property type="entry name" value="RING/U-box"/>
    <property type="match status" value="1"/>
</dbReference>
<dbReference type="Proteomes" id="UP000008743">
    <property type="component" value="Unassembled WGS sequence"/>
</dbReference>
<evidence type="ECO:0000313" key="6">
    <source>
        <dbReference type="Proteomes" id="UP000008743"/>
    </source>
</evidence>
<keyword evidence="1" id="KW-0862">Zinc</keyword>
<dbReference type="InterPro" id="IPR006575">
    <property type="entry name" value="RWD_dom"/>
</dbReference>
<accession>A0A0D2U140</accession>
<dbReference type="InterPro" id="IPR001841">
    <property type="entry name" value="Znf_RING"/>
</dbReference>
<dbReference type="AlphaFoldDB" id="A0A0D2U140"/>
<dbReference type="OrthoDB" id="432311at2759"/>
<sequence length="378" mass="42251">MADEESYESELDLLQAMYYDESLIVSPDNPRELSALIAPRTAHDEKQQFVRCTLGILVPPKYPHELPAISISKPRGLSEAQVHDLLAVLRAHCTANKGQLMLYQLIELACERLTTNNMPTGACPVCLDEFDQDSLARTECFHAFHTHCFESYLAARHERRQELSREVINHWEKVPELLQVDDVSQTQCPVCRERIPVPPQVDTSIQPKLRSAAIETEEPIVFVPSPELRAQQAQMAILFERQKSQNGIIDRDAKRKERHIGTRIPVPQSDRDDSNRDSSSTSSSSPSPAVEAIPEVVSTSPAAEVEETKTGEDSTETGNEPFPFENPKYGKKNRNSKPAVQSAGPSESEEADTTAVDTKVSLSTPVSKPKHKNHRNKR</sequence>
<feature type="domain" description="RING-type" evidence="3">
    <location>
        <begin position="123"/>
        <end position="192"/>
    </location>
</feature>
<dbReference type="GO" id="GO:0008270">
    <property type="term" value="F:zinc ion binding"/>
    <property type="evidence" value="ECO:0007669"/>
    <property type="project" value="UniProtKB-KW"/>
</dbReference>
<keyword evidence="1" id="KW-0479">Metal-binding</keyword>
<feature type="compositionally biased region" description="Low complexity" evidence="2">
    <location>
        <begin position="277"/>
        <end position="288"/>
    </location>
</feature>
<dbReference type="PANTHER" id="PTHR13198">
    <property type="entry name" value="RING FINGER PROTEIN 25"/>
    <property type="match status" value="1"/>
</dbReference>
<dbReference type="SMART" id="SM00184">
    <property type="entry name" value="RING"/>
    <property type="match status" value="1"/>
</dbReference>
<dbReference type="GO" id="GO:0009893">
    <property type="term" value="P:positive regulation of metabolic process"/>
    <property type="evidence" value="ECO:0007669"/>
    <property type="project" value="UniProtKB-ARBA"/>
</dbReference>
<evidence type="ECO:0000256" key="2">
    <source>
        <dbReference type="SAM" id="MobiDB-lite"/>
    </source>
</evidence>
<feature type="compositionally biased region" description="Basic residues" evidence="2">
    <location>
        <begin position="368"/>
        <end position="378"/>
    </location>
</feature>
<dbReference type="Pfam" id="PF05773">
    <property type="entry name" value="RWD"/>
    <property type="match status" value="1"/>
</dbReference>
<evidence type="ECO:0000313" key="5">
    <source>
        <dbReference type="EMBL" id="KJE88941.1"/>
    </source>
</evidence>
<evidence type="ECO:0000259" key="3">
    <source>
        <dbReference type="PROSITE" id="PS50089"/>
    </source>
</evidence>
<dbReference type="Pfam" id="PF13639">
    <property type="entry name" value="zf-RING_2"/>
    <property type="match status" value="1"/>
</dbReference>
<feature type="compositionally biased region" description="Polar residues" evidence="2">
    <location>
        <begin position="336"/>
        <end position="345"/>
    </location>
</feature>
<dbReference type="InterPro" id="IPR016135">
    <property type="entry name" value="UBQ-conjugating_enzyme/RWD"/>
</dbReference>
<dbReference type="InParanoid" id="A0A0D2U140"/>
<dbReference type="RefSeq" id="XP_004365380.2">
    <property type="nucleotide sequence ID" value="XM_004365323.2"/>
</dbReference>
<keyword evidence="1" id="KW-0863">Zinc-finger</keyword>
<organism evidence="5 6">
    <name type="scientific">Capsaspora owczarzaki (strain ATCC 30864)</name>
    <dbReference type="NCBI Taxonomy" id="595528"/>
    <lineage>
        <taxon>Eukaryota</taxon>
        <taxon>Filasterea</taxon>
        <taxon>Capsaspora</taxon>
    </lineage>
</organism>
<feature type="region of interest" description="Disordered" evidence="2">
    <location>
        <begin position="248"/>
        <end position="378"/>
    </location>
</feature>